<organism evidence="11">
    <name type="scientific">Anaerolinea thermolimosa</name>
    <dbReference type="NCBI Taxonomy" id="229919"/>
    <lineage>
        <taxon>Bacteria</taxon>
        <taxon>Bacillati</taxon>
        <taxon>Chloroflexota</taxon>
        <taxon>Anaerolineae</taxon>
        <taxon>Anaerolineales</taxon>
        <taxon>Anaerolineaceae</taxon>
        <taxon>Anaerolinea</taxon>
    </lineage>
</organism>
<dbReference type="Pfam" id="PF00005">
    <property type="entry name" value="ABC_tran"/>
    <property type="match status" value="1"/>
</dbReference>
<dbReference type="FunFam" id="3.40.50.300:FF:000604">
    <property type="entry name" value="ABC transporter B family member 28"/>
    <property type="match status" value="1"/>
</dbReference>
<keyword evidence="3 8" id="KW-0812">Transmembrane</keyword>
<evidence type="ECO:0000256" key="1">
    <source>
        <dbReference type="ARBA" id="ARBA00004651"/>
    </source>
</evidence>
<evidence type="ECO:0000256" key="4">
    <source>
        <dbReference type="ARBA" id="ARBA00022741"/>
    </source>
</evidence>
<feature type="domain" description="ABC transmembrane type-1" evidence="10">
    <location>
        <begin position="21"/>
        <end position="302"/>
    </location>
</feature>
<evidence type="ECO:0000256" key="7">
    <source>
        <dbReference type="ARBA" id="ARBA00023136"/>
    </source>
</evidence>
<dbReference type="AlphaFoldDB" id="A0A7C4PKD0"/>
<comment type="caution">
    <text evidence="11">The sequence shown here is derived from an EMBL/GenBank/DDBJ whole genome shotgun (WGS) entry which is preliminary data.</text>
</comment>
<evidence type="ECO:0000313" key="11">
    <source>
        <dbReference type="EMBL" id="HGS22523.1"/>
    </source>
</evidence>
<keyword evidence="5" id="KW-0067">ATP-binding</keyword>
<comment type="subcellular location">
    <subcellularLocation>
        <location evidence="1">Cell membrane</location>
        <topology evidence="1">Multi-pass membrane protein</topology>
    </subcellularLocation>
</comment>
<keyword evidence="7 8" id="KW-0472">Membrane</keyword>
<feature type="transmembrane region" description="Helical" evidence="8">
    <location>
        <begin position="56"/>
        <end position="76"/>
    </location>
</feature>
<dbReference type="GO" id="GO:0140359">
    <property type="term" value="F:ABC-type transporter activity"/>
    <property type="evidence" value="ECO:0007669"/>
    <property type="project" value="InterPro"/>
</dbReference>
<protein>
    <submittedName>
        <fullName evidence="11">Thiol reductant ABC exporter subunit CydD</fullName>
    </submittedName>
</protein>
<feature type="domain" description="ABC transporter" evidence="9">
    <location>
        <begin position="343"/>
        <end position="578"/>
    </location>
</feature>
<dbReference type="InterPro" id="IPR027417">
    <property type="entry name" value="P-loop_NTPase"/>
</dbReference>
<dbReference type="EMBL" id="DSYK01000582">
    <property type="protein sequence ID" value="HGS22523.1"/>
    <property type="molecule type" value="Genomic_DNA"/>
</dbReference>
<evidence type="ECO:0000259" key="9">
    <source>
        <dbReference type="PROSITE" id="PS50893"/>
    </source>
</evidence>
<dbReference type="InterPro" id="IPR017871">
    <property type="entry name" value="ABC_transporter-like_CS"/>
</dbReference>
<sequence length="582" mass="65037">MYLDKNLFRLLRKVLLPIEMSILAGIAAGIFLIIQARLISQVVTRVFIQGEGRNEVIPTLWIILGVIFIRSGCIFVNERFSASAARQVKATLREQILEKLFRLGPLYTRRYEAGELSAVLLQGVDALDAYFSQFIPQAILAATVPLAVLLFVFPIDWLSGIILAVTGPLIPFFMYLIGSSAERLTRRQFNALRQLSAFFLDTLQGLQALKELGQSRGFVEKVREKSEHYRQTTMNVLRLTFLSALALELLATLSTAIIAVQVGLRLLYARMDFGVAFFLLLIAPEFYQPLRMLGLRFHAAMGGISALKRIDDLLAEPELSVQLVESFQRLESRSQFNPSAMRIMFREVTFRYPDRAEDALQGVSFIIPPGVMTALVGESGAGKSTVLALLLRFADPKEGEILIGNCPLNSIEPEEWRKWVSWVPQRPYLIGGSILENLRLGNDNAGIHAYFEALEKVRLAGWVESLPGGIHTPVGERGVRLSGGQAQRLALARAFLRNSPLLLMDEPTVHLDPPEEAILEEVVHDLSQQRTTLVIAHRFQTIQRAHHIIVLSDGKVVEAGSRVDLIGRNGAFTSLWRTYQGR</sequence>
<dbReference type="GO" id="GO:0042883">
    <property type="term" value="P:cysteine transport"/>
    <property type="evidence" value="ECO:0007669"/>
    <property type="project" value="InterPro"/>
</dbReference>
<reference evidence="11" key="1">
    <citation type="journal article" date="2020" name="mSystems">
        <title>Genome- and Community-Level Interaction Insights into Carbon Utilization and Element Cycling Functions of Hydrothermarchaeota in Hydrothermal Sediment.</title>
        <authorList>
            <person name="Zhou Z."/>
            <person name="Liu Y."/>
            <person name="Xu W."/>
            <person name="Pan J."/>
            <person name="Luo Z.H."/>
            <person name="Li M."/>
        </authorList>
    </citation>
    <scope>NUCLEOTIDE SEQUENCE [LARGE SCALE GENOMIC DNA]</scope>
    <source>
        <strain evidence="11">SpSt-573</strain>
    </source>
</reference>
<dbReference type="SMART" id="SM00382">
    <property type="entry name" value="AAA"/>
    <property type="match status" value="1"/>
</dbReference>
<accession>A0A7C4PKD0</accession>
<dbReference type="InterPro" id="IPR036640">
    <property type="entry name" value="ABC1_TM_sf"/>
</dbReference>
<dbReference type="InterPro" id="IPR003439">
    <property type="entry name" value="ABC_transporter-like_ATP-bd"/>
</dbReference>
<feature type="transmembrane region" description="Helical" evidence="8">
    <location>
        <begin position="239"/>
        <end position="260"/>
    </location>
</feature>
<dbReference type="Pfam" id="PF00664">
    <property type="entry name" value="ABC_membrane"/>
    <property type="match status" value="1"/>
</dbReference>
<keyword evidence="2" id="KW-0813">Transport</keyword>
<dbReference type="PANTHER" id="PTHR24221">
    <property type="entry name" value="ATP-BINDING CASSETTE SUB-FAMILY B"/>
    <property type="match status" value="1"/>
</dbReference>
<dbReference type="Gene3D" id="3.40.50.300">
    <property type="entry name" value="P-loop containing nucleotide triphosphate hydrolases"/>
    <property type="match status" value="1"/>
</dbReference>
<name>A0A7C4PKD0_9CHLR</name>
<dbReference type="InterPro" id="IPR014216">
    <property type="entry name" value="ABC_transptr_CydD"/>
</dbReference>
<dbReference type="SUPFAM" id="SSF90123">
    <property type="entry name" value="ABC transporter transmembrane region"/>
    <property type="match status" value="1"/>
</dbReference>
<dbReference type="GO" id="GO:0005524">
    <property type="term" value="F:ATP binding"/>
    <property type="evidence" value="ECO:0007669"/>
    <property type="project" value="UniProtKB-KW"/>
</dbReference>
<evidence type="ECO:0000256" key="2">
    <source>
        <dbReference type="ARBA" id="ARBA00022448"/>
    </source>
</evidence>
<dbReference type="PANTHER" id="PTHR24221:SF590">
    <property type="entry name" value="COMPONENT LINKED WITH THE ASSEMBLY OF CYTOCHROME' TRANSPORT TRANSMEMBRANE ATP-BINDING PROTEIN ABC TRANSPORTER CYDD-RELATED"/>
    <property type="match status" value="1"/>
</dbReference>
<evidence type="ECO:0000256" key="6">
    <source>
        <dbReference type="ARBA" id="ARBA00022989"/>
    </source>
</evidence>
<keyword evidence="4" id="KW-0547">Nucleotide-binding</keyword>
<dbReference type="InterPro" id="IPR039421">
    <property type="entry name" value="Type_1_exporter"/>
</dbReference>
<evidence type="ECO:0000256" key="5">
    <source>
        <dbReference type="ARBA" id="ARBA00022840"/>
    </source>
</evidence>
<dbReference type="Gene3D" id="1.20.1560.10">
    <property type="entry name" value="ABC transporter type 1, transmembrane domain"/>
    <property type="match status" value="1"/>
</dbReference>
<feature type="transmembrane region" description="Helical" evidence="8">
    <location>
        <begin position="14"/>
        <end position="36"/>
    </location>
</feature>
<evidence type="ECO:0000256" key="3">
    <source>
        <dbReference type="ARBA" id="ARBA00022692"/>
    </source>
</evidence>
<dbReference type="PROSITE" id="PS50893">
    <property type="entry name" value="ABC_TRANSPORTER_2"/>
    <property type="match status" value="1"/>
</dbReference>
<dbReference type="SUPFAM" id="SSF52540">
    <property type="entry name" value="P-loop containing nucleoside triphosphate hydrolases"/>
    <property type="match status" value="1"/>
</dbReference>
<evidence type="ECO:0000256" key="8">
    <source>
        <dbReference type="SAM" id="Phobius"/>
    </source>
</evidence>
<dbReference type="GO" id="GO:0005737">
    <property type="term" value="C:cytoplasm"/>
    <property type="evidence" value="ECO:0007669"/>
    <property type="project" value="UniProtKB-ARBA"/>
</dbReference>
<feature type="transmembrane region" description="Helical" evidence="8">
    <location>
        <begin position="138"/>
        <end position="155"/>
    </location>
</feature>
<dbReference type="CDD" id="cd18584">
    <property type="entry name" value="ABC_6TM_AarD_CydD"/>
    <property type="match status" value="1"/>
</dbReference>
<dbReference type="NCBIfam" id="TIGR02857">
    <property type="entry name" value="CydD"/>
    <property type="match status" value="1"/>
</dbReference>
<dbReference type="InterPro" id="IPR003593">
    <property type="entry name" value="AAA+_ATPase"/>
</dbReference>
<dbReference type="PROSITE" id="PS50929">
    <property type="entry name" value="ABC_TM1F"/>
    <property type="match status" value="1"/>
</dbReference>
<feature type="transmembrane region" description="Helical" evidence="8">
    <location>
        <begin position="161"/>
        <end position="178"/>
    </location>
</feature>
<evidence type="ECO:0000259" key="10">
    <source>
        <dbReference type="PROSITE" id="PS50929"/>
    </source>
</evidence>
<dbReference type="GO" id="GO:0005886">
    <property type="term" value="C:plasma membrane"/>
    <property type="evidence" value="ECO:0007669"/>
    <property type="project" value="UniProtKB-SubCell"/>
</dbReference>
<proteinExistence type="predicted"/>
<gene>
    <name evidence="11" type="primary">cydD</name>
    <name evidence="11" type="ORF">ENT37_11750</name>
</gene>
<dbReference type="InterPro" id="IPR011527">
    <property type="entry name" value="ABC1_TM_dom"/>
</dbReference>
<dbReference type="GO" id="GO:0016887">
    <property type="term" value="F:ATP hydrolysis activity"/>
    <property type="evidence" value="ECO:0007669"/>
    <property type="project" value="InterPro"/>
</dbReference>
<dbReference type="PROSITE" id="PS00211">
    <property type="entry name" value="ABC_TRANSPORTER_1"/>
    <property type="match status" value="1"/>
</dbReference>
<keyword evidence="6 8" id="KW-1133">Transmembrane helix</keyword>